<dbReference type="AlphaFoldDB" id="A0A8S3QGD2"/>
<accession>A0A8S3QGD2</accession>
<dbReference type="EMBL" id="CAJPWZ010000517">
    <property type="protein sequence ID" value="CAG2195385.1"/>
    <property type="molecule type" value="Genomic_DNA"/>
</dbReference>
<dbReference type="Proteomes" id="UP000683360">
    <property type="component" value="Unassembled WGS sequence"/>
</dbReference>
<gene>
    <name evidence="1" type="ORF">MEDL_10342</name>
</gene>
<comment type="caution">
    <text evidence="1">The sequence shown here is derived from an EMBL/GenBank/DDBJ whole genome shotgun (WGS) entry which is preliminary data.</text>
</comment>
<evidence type="ECO:0000313" key="1">
    <source>
        <dbReference type="EMBL" id="CAG2195385.1"/>
    </source>
</evidence>
<name>A0A8S3QGD2_MYTED</name>
<proteinExistence type="predicted"/>
<protein>
    <submittedName>
        <fullName evidence="1">Uncharacterized protein</fullName>
    </submittedName>
</protein>
<keyword evidence="2" id="KW-1185">Reference proteome</keyword>
<evidence type="ECO:0000313" key="2">
    <source>
        <dbReference type="Proteomes" id="UP000683360"/>
    </source>
</evidence>
<organism evidence="1 2">
    <name type="scientific">Mytilus edulis</name>
    <name type="common">Blue mussel</name>
    <dbReference type="NCBI Taxonomy" id="6550"/>
    <lineage>
        <taxon>Eukaryota</taxon>
        <taxon>Metazoa</taxon>
        <taxon>Spiralia</taxon>
        <taxon>Lophotrochozoa</taxon>
        <taxon>Mollusca</taxon>
        <taxon>Bivalvia</taxon>
        <taxon>Autobranchia</taxon>
        <taxon>Pteriomorphia</taxon>
        <taxon>Mytilida</taxon>
        <taxon>Mytiloidea</taxon>
        <taxon>Mytilidae</taxon>
        <taxon>Mytilinae</taxon>
        <taxon>Mytilus</taxon>
    </lineage>
</organism>
<sequence>MSRNRTSKFEAPGSFKCDCCGYETGKSANYHRHLASDRHLRVLNFSNQINCEINENDLCTDSASTQPIDMIVDGATVDCQTSYGTDNYDQDFEEEEEEDEAVEDNDEQEYYEEQSHDARIDTEWFPFDSKIHFLLTSLYSSKTHRVHEDKDGNISWMIKPTSMLKLQLANPVLSNQIFRSGIEAFDGYLTKRVILTTDISLIVTDYQMMSLACNHLGPSANKYCPKCNVSIHSTEDKSHLPPRLDIGGINILDNPISPIMSIISDIKSGSILCFLGGGLRSILEGVRREL</sequence>
<dbReference type="OrthoDB" id="3028440at2759"/>
<reference evidence="1" key="1">
    <citation type="submission" date="2021-03" db="EMBL/GenBank/DDBJ databases">
        <authorList>
            <person name="Bekaert M."/>
        </authorList>
    </citation>
    <scope>NUCLEOTIDE SEQUENCE</scope>
</reference>